<feature type="compositionally biased region" description="Basic and acidic residues" evidence="2">
    <location>
        <begin position="362"/>
        <end position="371"/>
    </location>
</feature>
<feature type="compositionally biased region" description="Low complexity" evidence="2">
    <location>
        <begin position="287"/>
        <end position="301"/>
    </location>
</feature>
<dbReference type="Proteomes" id="UP001228049">
    <property type="component" value="Unassembled WGS sequence"/>
</dbReference>
<dbReference type="InterPro" id="IPR042509">
    <property type="entry name" value="ZCCHC3"/>
</dbReference>
<feature type="domain" description="CCHC-type" evidence="3">
    <location>
        <begin position="208"/>
        <end position="221"/>
    </location>
</feature>
<dbReference type="AlphaFoldDB" id="A0AAD9B6P0"/>
<evidence type="ECO:0000313" key="5">
    <source>
        <dbReference type="Proteomes" id="UP001228049"/>
    </source>
</evidence>
<dbReference type="InterPro" id="IPR057811">
    <property type="entry name" value="RBD_ZCCHC3_2nd"/>
</dbReference>
<feature type="compositionally biased region" description="Basic and acidic residues" evidence="2">
    <location>
        <begin position="323"/>
        <end position="338"/>
    </location>
</feature>
<keyword evidence="1" id="KW-0863">Zinc-finger</keyword>
<evidence type="ECO:0000256" key="2">
    <source>
        <dbReference type="SAM" id="MobiDB-lite"/>
    </source>
</evidence>
<keyword evidence="1" id="KW-0862">Zinc</keyword>
<evidence type="ECO:0000256" key="1">
    <source>
        <dbReference type="PROSITE-ProRule" id="PRU00047"/>
    </source>
</evidence>
<gene>
    <name evidence="4" type="ORF">KUDE01_015303</name>
</gene>
<proteinExistence type="predicted"/>
<dbReference type="Pfam" id="PF23058">
    <property type="entry name" value="RBD_ZCCHC3_2nd"/>
    <property type="match status" value="1"/>
</dbReference>
<keyword evidence="1" id="KW-0479">Metal-binding</keyword>
<dbReference type="SMART" id="SM00343">
    <property type="entry name" value="ZnF_C2HC"/>
    <property type="match status" value="3"/>
</dbReference>
<dbReference type="Pfam" id="PF23057">
    <property type="entry name" value="RBD_ZCCHC3_1st"/>
    <property type="match status" value="1"/>
</dbReference>
<dbReference type="InterPro" id="IPR057810">
    <property type="entry name" value="RBD_ZCCHC3_1st"/>
</dbReference>
<dbReference type="EMBL" id="JASDAP010000111">
    <property type="protein sequence ID" value="KAK1875558.1"/>
    <property type="molecule type" value="Genomic_DNA"/>
</dbReference>
<dbReference type="PROSITE" id="PS50158">
    <property type="entry name" value="ZF_CCHC"/>
    <property type="match status" value="1"/>
</dbReference>
<dbReference type="InterPro" id="IPR001878">
    <property type="entry name" value="Znf_CCHC"/>
</dbReference>
<accession>A0AAD9B6P0</accession>
<comment type="caution">
    <text evidence="4">The sequence shown here is derived from an EMBL/GenBank/DDBJ whole genome shotgun (WGS) entry which is preliminary data.</text>
</comment>
<dbReference type="Gene3D" id="4.10.60.10">
    <property type="entry name" value="Zinc finger, CCHC-type"/>
    <property type="match status" value="1"/>
</dbReference>
<dbReference type="PANTHER" id="PTHR22639">
    <property type="entry name" value="GAG-RELATED PROTEIN"/>
    <property type="match status" value="1"/>
</dbReference>
<dbReference type="GO" id="GO:0008270">
    <property type="term" value="F:zinc ion binding"/>
    <property type="evidence" value="ECO:0007669"/>
    <property type="project" value="UniProtKB-KW"/>
</dbReference>
<protein>
    <submittedName>
        <fullName evidence="4">Zinc finger CCHC domain containing protein 3</fullName>
    </submittedName>
</protein>
<dbReference type="GO" id="GO:0003723">
    <property type="term" value="F:RNA binding"/>
    <property type="evidence" value="ECO:0007669"/>
    <property type="project" value="InterPro"/>
</dbReference>
<dbReference type="PANTHER" id="PTHR22639:SF3">
    <property type="entry name" value="ZINC FINGER CCHC DOMAIN-CONTAINING PROTEIN 3"/>
    <property type="match status" value="1"/>
</dbReference>
<dbReference type="InterPro" id="IPR036875">
    <property type="entry name" value="Znf_CCHC_sf"/>
</dbReference>
<sequence>MAGRADDGRPIPRVGLRFTLRFQAVVAEEDVLSRTWFCRKVIMEQLQLKVDAIYCLQWNQQERAFDVTLKDEQLYTKVAMDCVAAAMVKPLACYKVLNLDRPNFRTITVHMFNPFVTDRALAEFLWQYGEVLTAARHVKDSMGIWTGRRQFQVLLKSEPEGCGGLKHPPASFSLGADRGYLFYPRQPAFCRRCRQSGHVEGGCNGASCRFCGQGGHEAKDCTVPKACHGCGGKDHLYRSCPGRRRTFAEVAGANNERETAFEDLLDGLFQDQGAAVFPVGVVQTATEETPTAKTATAETATVEQGPRGGQGTDSEGVGQGLAGDKDSPAAAPEGDKPGARKGSQAFGTEGSEDNGDGTQVGDSKRSKTEGKRRNRRPKEKVAGEVDGQQKGEGLVKDSDQEEGKVDTRHGLGGGMMEEEPGGAGVEFPLGLPLDRELPIAPLLPLSPLEEDAHKGFERLSTSCSMVPPSWADQMDSLAQDLYAE</sequence>
<reference evidence="4" key="1">
    <citation type="submission" date="2023-04" db="EMBL/GenBank/DDBJ databases">
        <title>Chromosome-level genome of Chaenocephalus aceratus.</title>
        <authorList>
            <person name="Park H."/>
        </authorList>
    </citation>
    <scope>NUCLEOTIDE SEQUENCE</scope>
    <source>
        <strain evidence="4">DE</strain>
        <tissue evidence="4">Muscle</tissue>
    </source>
</reference>
<name>A0AAD9B6P0_DISEL</name>
<feature type="compositionally biased region" description="Basic and acidic residues" evidence="2">
    <location>
        <begin position="379"/>
        <end position="409"/>
    </location>
</feature>
<evidence type="ECO:0000259" key="3">
    <source>
        <dbReference type="PROSITE" id="PS50158"/>
    </source>
</evidence>
<evidence type="ECO:0000313" key="4">
    <source>
        <dbReference type="EMBL" id="KAK1875558.1"/>
    </source>
</evidence>
<organism evidence="4 5">
    <name type="scientific">Dissostichus eleginoides</name>
    <name type="common">Patagonian toothfish</name>
    <name type="synonym">Dissostichus amissus</name>
    <dbReference type="NCBI Taxonomy" id="100907"/>
    <lineage>
        <taxon>Eukaryota</taxon>
        <taxon>Metazoa</taxon>
        <taxon>Chordata</taxon>
        <taxon>Craniata</taxon>
        <taxon>Vertebrata</taxon>
        <taxon>Euteleostomi</taxon>
        <taxon>Actinopterygii</taxon>
        <taxon>Neopterygii</taxon>
        <taxon>Teleostei</taxon>
        <taxon>Neoteleostei</taxon>
        <taxon>Acanthomorphata</taxon>
        <taxon>Eupercaria</taxon>
        <taxon>Perciformes</taxon>
        <taxon>Notothenioidei</taxon>
        <taxon>Nototheniidae</taxon>
        <taxon>Dissostichus</taxon>
    </lineage>
</organism>
<dbReference type="SUPFAM" id="SSF57756">
    <property type="entry name" value="Retrovirus zinc finger-like domains"/>
    <property type="match status" value="1"/>
</dbReference>
<keyword evidence="5" id="KW-1185">Reference proteome</keyword>
<feature type="region of interest" description="Disordered" evidence="2">
    <location>
        <begin position="287"/>
        <end position="425"/>
    </location>
</feature>
<dbReference type="GO" id="GO:0002218">
    <property type="term" value="P:activation of innate immune response"/>
    <property type="evidence" value="ECO:0007669"/>
    <property type="project" value="InterPro"/>
</dbReference>
<dbReference type="GO" id="GO:0003690">
    <property type="term" value="F:double-stranded DNA binding"/>
    <property type="evidence" value="ECO:0007669"/>
    <property type="project" value="InterPro"/>
</dbReference>
<feature type="compositionally biased region" description="Gly residues" evidence="2">
    <location>
        <begin position="306"/>
        <end position="321"/>
    </location>
</feature>